<keyword evidence="3" id="KW-1185">Reference proteome</keyword>
<feature type="region of interest" description="Disordered" evidence="1">
    <location>
        <begin position="143"/>
        <end position="177"/>
    </location>
</feature>
<feature type="compositionally biased region" description="Polar residues" evidence="1">
    <location>
        <begin position="35"/>
        <end position="45"/>
    </location>
</feature>
<dbReference type="Proteomes" id="UP000554482">
    <property type="component" value="Unassembled WGS sequence"/>
</dbReference>
<proteinExistence type="predicted"/>
<evidence type="ECO:0000256" key="1">
    <source>
        <dbReference type="SAM" id="MobiDB-lite"/>
    </source>
</evidence>
<evidence type="ECO:0000313" key="3">
    <source>
        <dbReference type="Proteomes" id="UP000554482"/>
    </source>
</evidence>
<dbReference type="EMBL" id="JABWDY010023902">
    <property type="protein sequence ID" value="KAF5190617.1"/>
    <property type="molecule type" value="Genomic_DNA"/>
</dbReference>
<reference evidence="2 3" key="1">
    <citation type="submission" date="2020-06" db="EMBL/GenBank/DDBJ databases">
        <title>Transcriptomic and genomic resources for Thalictrum thalictroides and T. hernandezii: Facilitating candidate gene discovery in an emerging model plant lineage.</title>
        <authorList>
            <person name="Arias T."/>
            <person name="Riano-Pachon D.M."/>
            <person name="Di Stilio V.S."/>
        </authorList>
    </citation>
    <scope>NUCLEOTIDE SEQUENCE [LARGE SCALE GENOMIC DNA]</scope>
    <source>
        <strain evidence="3">cv. WT478/WT964</strain>
        <tissue evidence="2">Leaves</tissue>
    </source>
</reference>
<feature type="compositionally biased region" description="Basic and acidic residues" evidence="1">
    <location>
        <begin position="168"/>
        <end position="177"/>
    </location>
</feature>
<name>A0A7J6W101_THATH</name>
<dbReference type="AlphaFoldDB" id="A0A7J6W101"/>
<accession>A0A7J6W101</accession>
<sequence>MFKDGDVDDVYGLPLENIDEGEDFDKVYSSNLCPGSSNTTVSTHQSMEKTYDENEKTEKENPIHETGGQFIMSNSSNTSVNAWKKQINDEKEKAEEVFGASNESHVVSMIAEVRGISFFKFLYHFFSRSEKQVGDNIETLHRKSALSKAMDGKRKTAVGDKPKKRKKNPQDKEGATA</sequence>
<organism evidence="2 3">
    <name type="scientific">Thalictrum thalictroides</name>
    <name type="common">Rue-anemone</name>
    <name type="synonym">Anemone thalictroides</name>
    <dbReference type="NCBI Taxonomy" id="46969"/>
    <lineage>
        <taxon>Eukaryota</taxon>
        <taxon>Viridiplantae</taxon>
        <taxon>Streptophyta</taxon>
        <taxon>Embryophyta</taxon>
        <taxon>Tracheophyta</taxon>
        <taxon>Spermatophyta</taxon>
        <taxon>Magnoliopsida</taxon>
        <taxon>Ranunculales</taxon>
        <taxon>Ranunculaceae</taxon>
        <taxon>Thalictroideae</taxon>
        <taxon>Thalictrum</taxon>
    </lineage>
</organism>
<protein>
    <submittedName>
        <fullName evidence="2">Uncharacterized protein</fullName>
    </submittedName>
</protein>
<feature type="compositionally biased region" description="Basic and acidic residues" evidence="1">
    <location>
        <begin position="150"/>
        <end position="161"/>
    </location>
</feature>
<feature type="region of interest" description="Disordered" evidence="1">
    <location>
        <begin position="35"/>
        <end position="60"/>
    </location>
</feature>
<evidence type="ECO:0000313" key="2">
    <source>
        <dbReference type="EMBL" id="KAF5190617.1"/>
    </source>
</evidence>
<gene>
    <name evidence="2" type="ORF">FRX31_019795</name>
</gene>
<comment type="caution">
    <text evidence="2">The sequence shown here is derived from an EMBL/GenBank/DDBJ whole genome shotgun (WGS) entry which is preliminary data.</text>
</comment>
<feature type="compositionally biased region" description="Basic and acidic residues" evidence="1">
    <location>
        <begin position="46"/>
        <end position="60"/>
    </location>
</feature>